<dbReference type="InterPro" id="IPR011662">
    <property type="entry name" value="Secretin/TonB_short_N"/>
</dbReference>
<keyword evidence="11 12" id="KW-0998">Cell outer membrane</keyword>
<name>A0A0Q0T179_9PSED</name>
<dbReference type="AlphaFoldDB" id="A0A0Q0T179"/>
<dbReference type="Pfam" id="PF07715">
    <property type="entry name" value="Plug"/>
    <property type="match status" value="1"/>
</dbReference>
<dbReference type="Gene3D" id="2.170.130.10">
    <property type="entry name" value="TonB-dependent receptor, plug domain"/>
    <property type="match status" value="1"/>
</dbReference>
<keyword evidence="3 12" id="KW-0813">Transport</keyword>
<dbReference type="PANTHER" id="PTHR30442">
    <property type="entry name" value="IRON III DICITRATE TRANSPORT PROTEIN FECA"/>
    <property type="match status" value="1"/>
</dbReference>
<dbReference type="InterPro" id="IPR010949">
    <property type="entry name" value="TonB_Hb/transfer/lactofer_rcpt"/>
</dbReference>
<dbReference type="CDD" id="cd01347">
    <property type="entry name" value="ligand_gated_channel"/>
    <property type="match status" value="1"/>
</dbReference>
<dbReference type="SUPFAM" id="SSF56935">
    <property type="entry name" value="Porins"/>
    <property type="match status" value="1"/>
</dbReference>
<dbReference type="Pfam" id="PF07660">
    <property type="entry name" value="STN"/>
    <property type="match status" value="1"/>
</dbReference>
<evidence type="ECO:0000256" key="5">
    <source>
        <dbReference type="ARBA" id="ARBA00022496"/>
    </source>
</evidence>
<dbReference type="GO" id="GO:0033214">
    <property type="term" value="P:siderophore-iron import into cell"/>
    <property type="evidence" value="ECO:0007669"/>
    <property type="project" value="TreeGrafter"/>
</dbReference>
<evidence type="ECO:0000256" key="1">
    <source>
        <dbReference type="ARBA" id="ARBA00004571"/>
    </source>
</evidence>
<keyword evidence="16" id="KW-0675">Receptor</keyword>
<keyword evidence="5" id="KW-0406">Ion transport</keyword>
<dbReference type="OrthoDB" id="9760494at2"/>
<keyword evidence="4 12" id="KW-1134">Transmembrane beta strand</keyword>
<dbReference type="Gene3D" id="2.40.170.20">
    <property type="entry name" value="TonB-dependent receptor, beta-barrel domain"/>
    <property type="match status" value="1"/>
</dbReference>
<dbReference type="Proteomes" id="UP000050342">
    <property type="component" value="Unassembled WGS sequence"/>
</dbReference>
<dbReference type="InterPro" id="IPR000531">
    <property type="entry name" value="Beta-barrel_TonB"/>
</dbReference>
<feature type="signal peptide" evidence="14">
    <location>
        <begin position="1"/>
        <end position="30"/>
    </location>
</feature>
<sequence length="850" mass="94464">MFRAPHHFSHLCTRQSLLAACMTFSVYAHAESIQLQLPAQSLASSLSDIAQQANIALLFDEALLRNLKAPALSGSYSPQDAINQLLKGTDFNLIQVDNTYVVRAKTQGTTTSNSLELSALSVVGSGNEVDSSNVGKSTMTQTEINRYQANNIPSLLTTLPGIYLGGSLKPGGQTINIWGLGEAEDVQLTVDGATKSGFERYMQGTIFVEPELIKRLEVEKGPHDVRTGNGGFAGAVRMITKDAPDLLEEGKNVGAMLKYGYSSNDHQQVYSGAAYGRTDDGRADALVYYTKRDGDDMKLAGHLPDPRNAYPINPKRLPNTAQDLDAQLVKVNLHFNPEHSLGMTYSHVNNDLWVPFSAISYPAPPSQANIDRYGYEGATRRFLSNRSTVDTTWSSKYTYEPIDNPLINLEVKLSHSKTEQTDERGEQAFFQPASGGRKMETAYTDDMLQVENVSLIATGPLDHAVTTGVQFRKHSRDVDMWMPGPTYEVEKYNYGHYQPGFMPKGKVDTHSAYVQDAITWGDFTLTPSIRYDHVRNRGQENDAPLYNQADLGHDYSDKTYTGWSPRLSAFWKVTSNTALFVDYSKTWRAPVIDEQYEVQGTGNRTTSSRHLDPERITGWRAGNITNFDHIFTDSDHALIRTTLFRNKIDDEIFKATGVGCAQQTSAGGMSDQCAGLLPMSNYRNIGSLTIKGFEVESFYDSTYVFGSLSYTWMTGKHEGAYTNPWGPDVWARDIPAPKWIAVLGTKIPSLDARVGWKGEFVRKTDRLPSDNYGAGPLTALGDSYYDQYANNGYNVHGLFADWKLQQPYLKGTQVNFTVDNLFNKSYRPMLSGDNAYSQGRNAKVSVTRFF</sequence>
<keyword evidence="5" id="KW-0410">Iron transport</keyword>
<comment type="caution">
    <text evidence="16">The sequence shown here is derived from an EMBL/GenBank/DDBJ whole genome shotgun (WGS) entry which is preliminary data.</text>
</comment>
<keyword evidence="9 13" id="KW-0798">TonB box</keyword>
<dbReference type="PANTHER" id="PTHR30442:SF0">
    <property type="entry name" value="FE(3+) DICITRATE TRANSPORT PROTEIN FECA"/>
    <property type="match status" value="1"/>
</dbReference>
<protein>
    <submittedName>
        <fullName evidence="16">TonB-dependent receptor</fullName>
    </submittedName>
</protein>
<dbReference type="SMART" id="SM00965">
    <property type="entry name" value="STN"/>
    <property type="match status" value="1"/>
</dbReference>
<dbReference type="GO" id="GO:0009279">
    <property type="term" value="C:cell outer membrane"/>
    <property type="evidence" value="ECO:0007669"/>
    <property type="project" value="UniProtKB-SubCell"/>
</dbReference>
<evidence type="ECO:0000256" key="12">
    <source>
        <dbReference type="PROSITE-ProRule" id="PRU01360"/>
    </source>
</evidence>
<dbReference type="InterPro" id="IPR039426">
    <property type="entry name" value="TonB-dep_rcpt-like"/>
</dbReference>
<proteinExistence type="inferred from homology"/>
<evidence type="ECO:0000256" key="3">
    <source>
        <dbReference type="ARBA" id="ARBA00022448"/>
    </source>
</evidence>
<evidence type="ECO:0000256" key="13">
    <source>
        <dbReference type="RuleBase" id="RU003357"/>
    </source>
</evidence>
<evidence type="ECO:0000313" key="16">
    <source>
        <dbReference type="EMBL" id="KQB52907.1"/>
    </source>
</evidence>
<keyword evidence="17" id="KW-1185">Reference proteome</keyword>
<keyword evidence="7 14" id="KW-0732">Signal</keyword>
<dbReference type="InterPro" id="IPR036942">
    <property type="entry name" value="Beta-barrel_TonB_sf"/>
</dbReference>
<evidence type="ECO:0000256" key="11">
    <source>
        <dbReference type="ARBA" id="ARBA00023237"/>
    </source>
</evidence>
<dbReference type="Gene3D" id="3.55.50.30">
    <property type="match status" value="1"/>
</dbReference>
<dbReference type="EMBL" id="LLWH01000181">
    <property type="protein sequence ID" value="KQB52907.1"/>
    <property type="molecule type" value="Genomic_DNA"/>
</dbReference>
<accession>A0A0Q0T179</accession>
<dbReference type="RefSeq" id="WP_055103589.1">
    <property type="nucleotide sequence ID" value="NZ_LLWH01000181.1"/>
</dbReference>
<evidence type="ECO:0000256" key="9">
    <source>
        <dbReference type="ARBA" id="ARBA00023077"/>
    </source>
</evidence>
<keyword evidence="10 12" id="KW-0472">Membrane</keyword>
<comment type="subcellular location">
    <subcellularLocation>
        <location evidence="1 12">Cell outer membrane</location>
        <topology evidence="1 12">Multi-pass membrane protein</topology>
    </subcellularLocation>
</comment>
<dbReference type="Pfam" id="PF00593">
    <property type="entry name" value="TonB_dep_Rec_b-barrel"/>
    <property type="match status" value="1"/>
</dbReference>
<gene>
    <name evidence="16" type="ORF">AQS70_12435</name>
</gene>
<evidence type="ECO:0000256" key="14">
    <source>
        <dbReference type="SAM" id="SignalP"/>
    </source>
</evidence>
<evidence type="ECO:0000256" key="8">
    <source>
        <dbReference type="ARBA" id="ARBA00023004"/>
    </source>
</evidence>
<feature type="domain" description="Secretin/TonB short N-terminal" evidence="15">
    <location>
        <begin position="55"/>
        <end position="105"/>
    </location>
</feature>
<evidence type="ECO:0000256" key="2">
    <source>
        <dbReference type="ARBA" id="ARBA00009810"/>
    </source>
</evidence>
<dbReference type="InterPro" id="IPR012910">
    <property type="entry name" value="Plug_dom"/>
</dbReference>
<dbReference type="FunFam" id="2.40.170.20:FF:000014">
    <property type="entry name" value="TonB-dependent haem/haemoglobin receptor"/>
    <property type="match status" value="1"/>
</dbReference>
<evidence type="ECO:0000259" key="15">
    <source>
        <dbReference type="SMART" id="SM00965"/>
    </source>
</evidence>
<dbReference type="NCBIfam" id="TIGR01786">
    <property type="entry name" value="TonB-hemlactrns"/>
    <property type="match status" value="1"/>
</dbReference>
<dbReference type="InterPro" id="IPR037066">
    <property type="entry name" value="Plug_dom_sf"/>
</dbReference>
<evidence type="ECO:0000256" key="6">
    <source>
        <dbReference type="ARBA" id="ARBA00022692"/>
    </source>
</evidence>
<dbReference type="NCBIfam" id="TIGR01785">
    <property type="entry name" value="TonB-hemin"/>
    <property type="match status" value="1"/>
</dbReference>
<dbReference type="InterPro" id="IPR011276">
    <property type="entry name" value="TonB_haem/Hb_rcpt"/>
</dbReference>
<dbReference type="PROSITE" id="PS52016">
    <property type="entry name" value="TONB_DEPENDENT_REC_3"/>
    <property type="match status" value="1"/>
</dbReference>
<evidence type="ECO:0000256" key="10">
    <source>
        <dbReference type="ARBA" id="ARBA00023136"/>
    </source>
</evidence>
<organism evidence="16 17">
    <name type="scientific">Pseudomonas endophytica</name>
    <dbReference type="NCBI Taxonomy" id="1563157"/>
    <lineage>
        <taxon>Bacteria</taxon>
        <taxon>Pseudomonadati</taxon>
        <taxon>Pseudomonadota</taxon>
        <taxon>Gammaproteobacteria</taxon>
        <taxon>Pseudomonadales</taxon>
        <taxon>Pseudomonadaceae</taxon>
        <taxon>Pseudomonas</taxon>
    </lineage>
</organism>
<dbReference type="STRING" id="1563157.AQS70_12435"/>
<dbReference type="GO" id="GO:0015232">
    <property type="term" value="F:heme transmembrane transporter activity"/>
    <property type="evidence" value="ECO:0007669"/>
    <property type="project" value="InterPro"/>
</dbReference>
<reference evidence="16 17" key="1">
    <citation type="submission" date="2015-10" db="EMBL/GenBank/DDBJ databases">
        <title>Pseudomonas helleri sp. nov. and Pseudomonas weihenstephanensis sp. nov., isolated from raw cows milk.</title>
        <authorList>
            <person name="Von Neubeck M."/>
            <person name="Huptas C."/>
            <person name="Wenning M."/>
            <person name="Scherer S."/>
        </authorList>
    </citation>
    <scope>NUCLEOTIDE SEQUENCE [LARGE SCALE GENOMIC DNA]</scope>
    <source>
        <strain evidence="16 17">BSTT44</strain>
    </source>
</reference>
<feature type="chain" id="PRO_5006184056" evidence="14">
    <location>
        <begin position="31"/>
        <end position="850"/>
    </location>
</feature>
<comment type="similarity">
    <text evidence="2 12 13">Belongs to the TonB-dependent receptor family.</text>
</comment>
<evidence type="ECO:0000313" key="17">
    <source>
        <dbReference type="Proteomes" id="UP000050342"/>
    </source>
</evidence>
<keyword evidence="6 12" id="KW-0812">Transmembrane</keyword>
<evidence type="ECO:0000256" key="4">
    <source>
        <dbReference type="ARBA" id="ARBA00022452"/>
    </source>
</evidence>
<evidence type="ECO:0000256" key="7">
    <source>
        <dbReference type="ARBA" id="ARBA00022729"/>
    </source>
</evidence>
<keyword evidence="8" id="KW-0408">Iron</keyword>